<evidence type="ECO:0000313" key="3">
    <source>
        <dbReference type="Proteomes" id="UP001174136"/>
    </source>
</evidence>
<dbReference type="EMBL" id="JAOPHQ010003723">
    <property type="protein sequence ID" value="KAK0141901.1"/>
    <property type="molecule type" value="Genomic_DNA"/>
</dbReference>
<evidence type="ECO:0000313" key="2">
    <source>
        <dbReference type="EMBL" id="KAK0141901.1"/>
    </source>
</evidence>
<proteinExistence type="predicted"/>
<dbReference type="Proteomes" id="UP001174136">
    <property type="component" value="Unassembled WGS sequence"/>
</dbReference>
<gene>
    <name evidence="2" type="primary">FAM185A</name>
    <name evidence="2" type="ORF">N1851_020417</name>
</gene>
<dbReference type="PANTHER" id="PTHR34094:SF1">
    <property type="entry name" value="PROTEIN FAM185A"/>
    <property type="match status" value="1"/>
</dbReference>
<reference evidence="2" key="1">
    <citation type="journal article" date="2023" name="Front. Mar. Sci.">
        <title>A new Merluccius polli reference genome to investigate the effects of global change in West African waters.</title>
        <authorList>
            <person name="Mateo J.L."/>
            <person name="Blanco-Fernandez C."/>
            <person name="Garcia-Vazquez E."/>
            <person name="Machado-Schiaffino G."/>
        </authorList>
    </citation>
    <scope>NUCLEOTIDE SEQUENCE</scope>
    <source>
        <strain evidence="2">C29</strain>
        <tissue evidence="2">Fin</tissue>
    </source>
</reference>
<protein>
    <submittedName>
        <fullName evidence="2">Protein FAM185A</fullName>
    </submittedName>
</protein>
<dbReference type="AlphaFoldDB" id="A0AA47NX08"/>
<dbReference type="Pfam" id="PF13349">
    <property type="entry name" value="DUF4097"/>
    <property type="match status" value="1"/>
</dbReference>
<evidence type="ECO:0000259" key="1">
    <source>
        <dbReference type="Pfam" id="PF13349"/>
    </source>
</evidence>
<comment type="caution">
    <text evidence="2">The sequence shown here is derived from an EMBL/GenBank/DDBJ whole genome shotgun (WGS) entry which is preliminary data.</text>
</comment>
<sequence>MLWCGAAGRCVARRLITARPLVTVGPGRGTTSRSFSVSPCRCSDVTGPRPVQVLGQWDFVVSPFCGVRARAGGCCVAVRSPDPHASPTADRTLVVLYGSGSGVDPNSSHVNVSYDGRNRELSILADRVTGSSDVTVEVTTSIKSNVDIVTHGAGDVRVHNMESDVCKVRTERGCCVLQSVKGHEVEVQSDGGHVTGVGTIHGNVTITTSGDGAVDVKKLQGTVMHVSTERGTLKVKAIYAESTSISSSSGTVELGHLHGDATVKNVSGDVIITGTLTCTWGQSGSAEVFSQSGAVCVRVPSSLRAGVDLVGTSVEVSPEVTLQEAKHNTTGGQTQVTGYVNGNPGTAQMIKAEAAQGVVSLKTQSWFESLRLQGS</sequence>
<feature type="domain" description="DUF4097" evidence="1">
    <location>
        <begin position="183"/>
        <end position="330"/>
    </location>
</feature>
<dbReference type="InterPro" id="IPR025164">
    <property type="entry name" value="Toastrack_DUF4097"/>
</dbReference>
<name>A0AA47NX08_MERPO</name>
<dbReference type="PANTHER" id="PTHR34094">
    <property type="match status" value="1"/>
</dbReference>
<keyword evidence="3" id="KW-1185">Reference proteome</keyword>
<organism evidence="2 3">
    <name type="scientific">Merluccius polli</name>
    <name type="common">Benguela hake</name>
    <name type="synonym">Merluccius cadenati</name>
    <dbReference type="NCBI Taxonomy" id="89951"/>
    <lineage>
        <taxon>Eukaryota</taxon>
        <taxon>Metazoa</taxon>
        <taxon>Chordata</taxon>
        <taxon>Craniata</taxon>
        <taxon>Vertebrata</taxon>
        <taxon>Euteleostomi</taxon>
        <taxon>Actinopterygii</taxon>
        <taxon>Neopterygii</taxon>
        <taxon>Teleostei</taxon>
        <taxon>Neoteleostei</taxon>
        <taxon>Acanthomorphata</taxon>
        <taxon>Zeiogadaria</taxon>
        <taxon>Gadariae</taxon>
        <taxon>Gadiformes</taxon>
        <taxon>Gadoidei</taxon>
        <taxon>Merlucciidae</taxon>
        <taxon>Merluccius</taxon>
    </lineage>
</organism>
<accession>A0AA47NX08</accession>